<feature type="transmembrane region" description="Helical" evidence="1">
    <location>
        <begin position="108"/>
        <end position="127"/>
    </location>
</feature>
<feature type="transmembrane region" description="Helical" evidence="1">
    <location>
        <begin position="46"/>
        <end position="66"/>
    </location>
</feature>
<evidence type="ECO:0000313" key="3">
    <source>
        <dbReference type="EMBL" id="ATA82710.1"/>
    </source>
</evidence>
<protein>
    <recommendedName>
        <fullName evidence="2">Heparan-alpha-glucosaminide N-acetyltransferase catalytic domain-containing protein</fullName>
    </recommendedName>
</protein>
<feature type="transmembrane region" description="Helical" evidence="1">
    <location>
        <begin position="134"/>
        <end position="153"/>
    </location>
</feature>
<feature type="transmembrane region" description="Helical" evidence="1">
    <location>
        <begin position="246"/>
        <end position="265"/>
    </location>
</feature>
<proteinExistence type="predicted"/>
<feature type="transmembrane region" description="Helical" evidence="1">
    <location>
        <begin position="173"/>
        <end position="198"/>
    </location>
</feature>
<accession>A0A250FC64</accession>
<evidence type="ECO:0000259" key="2">
    <source>
        <dbReference type="Pfam" id="PF07786"/>
    </source>
</evidence>
<organism evidence="3 4">
    <name type="scientific">Capnocytophaga leadbetteri</name>
    <dbReference type="NCBI Taxonomy" id="327575"/>
    <lineage>
        <taxon>Bacteria</taxon>
        <taxon>Pseudomonadati</taxon>
        <taxon>Bacteroidota</taxon>
        <taxon>Flavobacteriia</taxon>
        <taxon>Flavobacteriales</taxon>
        <taxon>Flavobacteriaceae</taxon>
        <taxon>Capnocytophaga</taxon>
    </lineage>
</organism>
<gene>
    <name evidence="3" type="ORF">CGC53_10340</name>
</gene>
<dbReference type="KEGG" id="clk:CGC53_10340"/>
<evidence type="ECO:0000256" key="1">
    <source>
        <dbReference type="SAM" id="Phobius"/>
    </source>
</evidence>
<reference evidence="4" key="1">
    <citation type="submission" date="2017-06" db="EMBL/GenBank/DDBJ databases">
        <title>Capnocytophaga spp. assemblies.</title>
        <authorList>
            <person name="Gulvik C.A."/>
        </authorList>
    </citation>
    <scope>NUCLEOTIDE SEQUENCE [LARGE SCALE GENOMIC DNA]</scope>
    <source>
        <strain evidence="4">H6253</strain>
    </source>
</reference>
<evidence type="ECO:0000313" key="4">
    <source>
        <dbReference type="Proteomes" id="UP000217276"/>
    </source>
</evidence>
<feature type="transmembrane region" description="Helical" evidence="1">
    <location>
        <begin position="315"/>
        <end position="332"/>
    </location>
</feature>
<dbReference type="RefSeq" id="WP_095914692.1">
    <property type="nucleotide sequence ID" value="NZ_CAUUPF010000019.1"/>
</dbReference>
<keyword evidence="4" id="KW-1185">Reference proteome</keyword>
<feature type="transmembrane region" description="Helical" evidence="1">
    <location>
        <begin position="205"/>
        <end position="226"/>
    </location>
</feature>
<keyword evidence="1" id="KW-1133">Transmembrane helix</keyword>
<dbReference type="InterPro" id="IPR012429">
    <property type="entry name" value="HGSNAT_cat"/>
</dbReference>
<dbReference type="Pfam" id="PF07786">
    <property type="entry name" value="HGSNAT_cat"/>
    <property type="match status" value="1"/>
</dbReference>
<feature type="transmembrane region" description="Helical" evidence="1">
    <location>
        <begin position="277"/>
        <end position="295"/>
    </location>
</feature>
<feature type="domain" description="Heparan-alpha-glucosaminide N-acetyltransferase catalytic" evidence="2">
    <location>
        <begin position="4"/>
        <end position="215"/>
    </location>
</feature>
<dbReference type="AlphaFoldDB" id="A0A250FC64"/>
<dbReference type="EMBL" id="CP022384">
    <property type="protein sequence ID" value="ATA82710.1"/>
    <property type="molecule type" value="Genomic_DNA"/>
</dbReference>
<keyword evidence="1" id="KW-0812">Transmembrane</keyword>
<dbReference type="Proteomes" id="UP000217276">
    <property type="component" value="Chromosome"/>
</dbReference>
<keyword evidence="1" id="KW-0472">Membrane</keyword>
<name>A0A250FC64_9FLAO</name>
<sequence length="348" mass="40887">MKQRLIFIDVIRAYAICMMLQGHFITALLGEPYWDESNIYFHTWHYFTGITAPVFLTISGFIFTYLLIREGERSGVGLKNPRVKKGAKRGLMLIGVACLLRKDIYFVDILHCIGLALIIMVGIYLLARKHVRHLLPIMLITTTLILFTFNETYNKYEYSWLPQIVANYFTPKYGTFFTIFPWLGFVTLGGFIGSLFYYYRNAKHLYPIFISLLIVFGAIFHFQYHTFHFLYSVTGWQHFENLARNGFLFLRMGDTLWTFAVFVILRNVLTAQFLQRIGQNTLSIYIIHSIALYHFIPRLSLDYYFHKSLNPTEAIIGAILFVIGITTASYYYHKIYKYAKEKYFMKDK</sequence>